<dbReference type="PANTHER" id="PTHR31781:SF1">
    <property type="entry name" value="PROTEIN UNC-80 HOMOLOG"/>
    <property type="match status" value="1"/>
</dbReference>
<feature type="domain" description="Protein UNC80 C-terminal" evidence="1">
    <location>
        <begin position="496"/>
        <end position="600"/>
    </location>
</feature>
<dbReference type="PANTHER" id="PTHR31781">
    <property type="entry name" value="UNC80"/>
    <property type="match status" value="1"/>
</dbReference>
<dbReference type="InterPro" id="IPR046460">
    <property type="entry name" value="UNC80_C"/>
</dbReference>
<evidence type="ECO:0000313" key="3">
    <source>
        <dbReference type="Proteomes" id="UP001479436"/>
    </source>
</evidence>
<gene>
    <name evidence="2" type="ORF">K7432_003332</name>
</gene>
<name>A0ABR2X018_9FUNG</name>
<evidence type="ECO:0000259" key="1">
    <source>
        <dbReference type="Pfam" id="PF20262"/>
    </source>
</evidence>
<accession>A0ABR2X018</accession>
<protein>
    <recommendedName>
        <fullName evidence="1">Protein UNC80 C-terminal domain-containing protein</fullName>
    </recommendedName>
</protein>
<proteinExistence type="predicted"/>
<evidence type="ECO:0000313" key="2">
    <source>
        <dbReference type="EMBL" id="KAK9767103.1"/>
    </source>
</evidence>
<dbReference type="EMBL" id="JASJQH010000101">
    <property type="protein sequence ID" value="KAK9767103.1"/>
    <property type="molecule type" value="Genomic_DNA"/>
</dbReference>
<dbReference type="Proteomes" id="UP001479436">
    <property type="component" value="Unassembled WGS sequence"/>
</dbReference>
<keyword evidence="3" id="KW-1185">Reference proteome</keyword>
<dbReference type="Pfam" id="PF20262">
    <property type="entry name" value="UNC80_C"/>
    <property type="match status" value="2"/>
</dbReference>
<feature type="domain" description="Protein UNC80 C-terminal" evidence="1">
    <location>
        <begin position="727"/>
        <end position="883"/>
    </location>
</feature>
<reference evidence="2 3" key="1">
    <citation type="submission" date="2023-04" db="EMBL/GenBank/DDBJ databases">
        <title>Genome of Basidiobolus ranarum AG-B5.</title>
        <authorList>
            <person name="Stajich J.E."/>
            <person name="Carter-House D."/>
            <person name="Gryganskyi A."/>
        </authorList>
    </citation>
    <scope>NUCLEOTIDE SEQUENCE [LARGE SCALE GENOMIC DNA]</scope>
    <source>
        <strain evidence="2 3">AG-B5</strain>
    </source>
</reference>
<sequence length="962" mass="110021">MPPIIGSVESPNRSRGVFLHDVDFMTVLLLNNVNQEISQRLSQNTRLDALREPTLQVSDNVTLGQLVIVQEFIWFLQDLKKASKTFMLSDPLLNRQSRKLLIEIEKRVSLYLAAWESSQNIAISIPFRVLYCQLLKEIRLFCKHTTRPNWLQRVIIWLRESDLYPLASHRKNSSDISFSTHGEMDLTITKFKEIYEATVSDKTESNPHTRKVSGSGSFFPNASKALPEWCPVAADIPVAAQLNNPSVVLAKLVNSTTNPRKSFRHSRLAKTSYDLSISILSLLVTTHTCLQESDLLSLMDYLWNQGITDTRQSKLELIAFLLNYCGEKEPDAMGRIFHENFHNSHTKLHVIRKMYILFNQRGHIYSQHYITDQHRRKPFKAAGHTVTFVSTDLGSPTLTTNISPWLSELSTNNMSWKELQTIQELGWKKEESHSNDDINIYPLTLLPTMFFDHQLDSIAIAEGSHKSRAVVVSSILENMSFNSIDLLFDPRVEVNTAMWDCISYFTRDDPSVFLRKYLEGLSSQSISHQCELLGKLRSLIIFQKMHPPSFTYILFNYLTGLLKWHHRDNRSHTLTLFVHALPIIAELISSSNELSIREFRKNKIEWFFNPTSEFWPGDESIPTSPVEELASDSHNYPSGIPKRTFQMTMLRIAQIHFMFNFVSRYPREAINVNRVVQSFSPIPWENRIFEFDWDELNSEADLNHTQNGPSVPNTTNSFSSFKANSQLRLLSALQCRAWMHFMETIVFALPNNFNDREELERILSDVNSVLKYHGDDLGLVTQALVLYINVSASFKRLFTSSRGYHLFVPALFQGYFVAQHSPAVQSSIEYAWMRFYSLHEDSFILQALGCLIPLILKARTKSSKLGDLMAKSLFKLFGVLEDPPLSDLMGIGQSALTPNGELISSTIPEVQIMGLHKVAMSAGAGMRHAILGKNELFTYQDLFRLFMTVIAYDPSSYAPNNL</sequence>
<organism evidence="2 3">
    <name type="scientific">Basidiobolus ranarum</name>
    <dbReference type="NCBI Taxonomy" id="34480"/>
    <lineage>
        <taxon>Eukaryota</taxon>
        <taxon>Fungi</taxon>
        <taxon>Fungi incertae sedis</taxon>
        <taxon>Zoopagomycota</taxon>
        <taxon>Entomophthoromycotina</taxon>
        <taxon>Basidiobolomycetes</taxon>
        <taxon>Basidiobolales</taxon>
        <taxon>Basidiobolaceae</taxon>
        <taxon>Basidiobolus</taxon>
    </lineage>
</organism>
<comment type="caution">
    <text evidence="2">The sequence shown here is derived from an EMBL/GenBank/DDBJ whole genome shotgun (WGS) entry which is preliminary data.</text>
</comment>